<keyword evidence="5" id="KW-0812">Transmembrane</keyword>
<dbReference type="GO" id="GO:0005840">
    <property type="term" value="C:ribosome"/>
    <property type="evidence" value="ECO:0007669"/>
    <property type="project" value="UniProtKB-KW"/>
</dbReference>
<keyword evidence="7" id="KW-1185">Reference proteome</keyword>
<dbReference type="PANTHER" id="PTHR31601:SF2">
    <property type="entry name" value="ALPHA-KETOGLUTARATE DEHYDROGENASE COMPONENT 4"/>
    <property type="match status" value="1"/>
</dbReference>
<feature type="compositionally biased region" description="Low complexity" evidence="4">
    <location>
        <begin position="96"/>
        <end position="106"/>
    </location>
</feature>
<keyword evidence="6" id="KW-0687">Ribonucleoprotein</keyword>
<organism evidence="6 7">
    <name type="scientific">Scomber scombrus</name>
    <name type="common">Atlantic mackerel</name>
    <name type="synonym">Scomber vernalis</name>
    <dbReference type="NCBI Taxonomy" id="13677"/>
    <lineage>
        <taxon>Eukaryota</taxon>
        <taxon>Metazoa</taxon>
        <taxon>Chordata</taxon>
        <taxon>Craniata</taxon>
        <taxon>Vertebrata</taxon>
        <taxon>Euteleostomi</taxon>
        <taxon>Actinopterygii</taxon>
        <taxon>Neopterygii</taxon>
        <taxon>Teleostei</taxon>
        <taxon>Neoteleostei</taxon>
        <taxon>Acanthomorphata</taxon>
        <taxon>Pelagiaria</taxon>
        <taxon>Scombriformes</taxon>
        <taxon>Scombridae</taxon>
        <taxon>Scomber</taxon>
    </lineage>
</organism>
<dbReference type="GO" id="GO:0006103">
    <property type="term" value="P:2-oxoglutarate metabolic process"/>
    <property type="evidence" value="ECO:0007669"/>
    <property type="project" value="InterPro"/>
</dbReference>
<dbReference type="GO" id="GO:0005739">
    <property type="term" value="C:mitochondrion"/>
    <property type="evidence" value="ECO:0007669"/>
    <property type="project" value="UniProtKB-SubCell"/>
</dbReference>
<dbReference type="Proteomes" id="UP001314229">
    <property type="component" value="Unassembled WGS sequence"/>
</dbReference>
<comment type="caution">
    <text evidence="6">The sequence shown here is derived from an EMBL/GenBank/DDBJ whole genome shotgun (WGS) entry which is preliminary data.</text>
</comment>
<keyword evidence="5" id="KW-1133">Transmembrane helix</keyword>
<accession>A0AAV1MW19</accession>
<dbReference type="AlphaFoldDB" id="A0AAV1MW19"/>
<evidence type="ECO:0000313" key="6">
    <source>
        <dbReference type="EMBL" id="CAK6950686.1"/>
    </source>
</evidence>
<dbReference type="EMBL" id="CAWUFR010000004">
    <property type="protein sequence ID" value="CAK6950686.1"/>
    <property type="molecule type" value="Genomic_DNA"/>
</dbReference>
<comment type="subcellular location">
    <subcellularLocation>
        <location evidence="1">Mitochondrion</location>
    </subcellularLocation>
</comment>
<comment type="similarity">
    <text evidence="3">Belongs to the alpha-ketoglutarate dehydrogenase component 4 family.</text>
</comment>
<sequence>MYTCILWTTSLYVMIVAPSCGVFQLLQGSSDTRKETIKVSMGGKVSSKMAAPTARVIQAVRPHAPLIKFPNRHGIPKPNAQEALKILTTSLPQHNAPSSPSTAAPPQLTRTHVPLTPIPGTPDTLATINLLPARYRRRPMAMDEMEYIQRGGPE</sequence>
<keyword evidence="5" id="KW-0472">Membrane</keyword>
<evidence type="ECO:0000256" key="2">
    <source>
        <dbReference type="ARBA" id="ARBA00023128"/>
    </source>
</evidence>
<keyword evidence="6" id="KW-0689">Ribosomal protein</keyword>
<proteinExistence type="inferred from homology"/>
<evidence type="ECO:0000256" key="4">
    <source>
        <dbReference type="SAM" id="MobiDB-lite"/>
    </source>
</evidence>
<feature type="transmembrane region" description="Helical" evidence="5">
    <location>
        <begin position="6"/>
        <end position="26"/>
    </location>
</feature>
<name>A0AAV1MW19_SCOSC</name>
<keyword evidence="2" id="KW-0496">Mitochondrion</keyword>
<dbReference type="InterPro" id="IPR020373">
    <property type="entry name" value="Kgd4/YMR-31"/>
</dbReference>
<evidence type="ECO:0000256" key="5">
    <source>
        <dbReference type="SAM" id="Phobius"/>
    </source>
</evidence>
<evidence type="ECO:0000313" key="7">
    <source>
        <dbReference type="Proteomes" id="UP001314229"/>
    </source>
</evidence>
<reference evidence="6 7" key="1">
    <citation type="submission" date="2024-01" db="EMBL/GenBank/DDBJ databases">
        <authorList>
            <person name="Alioto T."/>
            <person name="Alioto T."/>
            <person name="Gomez Garrido J."/>
        </authorList>
    </citation>
    <scope>NUCLEOTIDE SEQUENCE [LARGE SCALE GENOMIC DNA]</scope>
</reference>
<dbReference type="GO" id="GO:0004591">
    <property type="term" value="F:oxoglutarate dehydrogenase (succinyl-transferring) activity"/>
    <property type="evidence" value="ECO:0007669"/>
    <property type="project" value="TreeGrafter"/>
</dbReference>
<protein>
    <submittedName>
        <fullName evidence="6">S ribosomal protein S36, mitochondrial</fullName>
    </submittedName>
</protein>
<feature type="region of interest" description="Disordered" evidence="4">
    <location>
        <begin position="90"/>
        <end position="120"/>
    </location>
</feature>
<evidence type="ECO:0000256" key="1">
    <source>
        <dbReference type="ARBA" id="ARBA00004173"/>
    </source>
</evidence>
<dbReference type="PANTHER" id="PTHR31601">
    <property type="entry name" value="28S RIBOSOMAL PROTEIN S36, MITOCHONDRIAL"/>
    <property type="match status" value="1"/>
</dbReference>
<evidence type="ECO:0000256" key="3">
    <source>
        <dbReference type="ARBA" id="ARBA00043970"/>
    </source>
</evidence>
<gene>
    <name evidence="6" type="ORF">FSCOSCO3_A034966</name>
</gene>